<proteinExistence type="predicted"/>
<gene>
    <name evidence="1" type="ORF">HYFRA_00005129</name>
</gene>
<dbReference type="AlphaFoldDB" id="A0A9N9LBP8"/>
<organism evidence="1 2">
    <name type="scientific">Hymenoscyphus fraxineus</name>
    <dbReference type="NCBI Taxonomy" id="746836"/>
    <lineage>
        <taxon>Eukaryota</taxon>
        <taxon>Fungi</taxon>
        <taxon>Dikarya</taxon>
        <taxon>Ascomycota</taxon>
        <taxon>Pezizomycotina</taxon>
        <taxon>Leotiomycetes</taxon>
        <taxon>Helotiales</taxon>
        <taxon>Helotiaceae</taxon>
        <taxon>Hymenoscyphus</taxon>
    </lineage>
</organism>
<sequence>MTVFPTGGRMEIQDSRLYMYGKTQEIQETSMGSLFMGHWVSPQRENELLNYSSTAQTE</sequence>
<dbReference type="Proteomes" id="UP000696280">
    <property type="component" value="Unassembled WGS sequence"/>
</dbReference>
<evidence type="ECO:0000313" key="2">
    <source>
        <dbReference type="Proteomes" id="UP000696280"/>
    </source>
</evidence>
<protein>
    <submittedName>
        <fullName evidence="1">Uncharacterized protein</fullName>
    </submittedName>
</protein>
<name>A0A9N9LBP8_9HELO</name>
<comment type="caution">
    <text evidence="1">The sequence shown here is derived from an EMBL/GenBank/DDBJ whole genome shotgun (WGS) entry which is preliminary data.</text>
</comment>
<keyword evidence="2" id="KW-1185">Reference proteome</keyword>
<accession>A0A9N9LBP8</accession>
<dbReference type="EMBL" id="CAJVRL010000127">
    <property type="protein sequence ID" value="CAG8962086.1"/>
    <property type="molecule type" value="Genomic_DNA"/>
</dbReference>
<evidence type="ECO:0000313" key="1">
    <source>
        <dbReference type="EMBL" id="CAG8962086.1"/>
    </source>
</evidence>
<reference evidence="1" key="1">
    <citation type="submission" date="2021-07" db="EMBL/GenBank/DDBJ databases">
        <authorList>
            <person name="Durling M."/>
        </authorList>
    </citation>
    <scope>NUCLEOTIDE SEQUENCE</scope>
</reference>